<dbReference type="GO" id="GO:0005829">
    <property type="term" value="C:cytosol"/>
    <property type="evidence" value="ECO:0007669"/>
    <property type="project" value="TreeGrafter"/>
</dbReference>
<dbReference type="InterPro" id="IPR023214">
    <property type="entry name" value="HAD_sf"/>
</dbReference>
<dbReference type="SFLD" id="SFLDS00003">
    <property type="entry name" value="Haloacid_Dehalogenase"/>
    <property type="match status" value="1"/>
</dbReference>
<protein>
    <submittedName>
        <fullName evidence="1">Cof-type HAD-IIB family hydrolase</fullName>
    </submittedName>
</protein>
<dbReference type="AlphaFoldDB" id="A0A4P2VX46"/>
<dbReference type="Gene3D" id="3.30.1240.10">
    <property type="match status" value="1"/>
</dbReference>
<organism evidence="1 2">
    <name type="scientific">Fluviispira sanaruensis</name>
    <dbReference type="NCBI Taxonomy" id="2493639"/>
    <lineage>
        <taxon>Bacteria</taxon>
        <taxon>Pseudomonadati</taxon>
        <taxon>Bdellovibrionota</taxon>
        <taxon>Oligoflexia</taxon>
        <taxon>Silvanigrellales</taxon>
        <taxon>Silvanigrellaceae</taxon>
        <taxon>Fluviispira</taxon>
    </lineage>
</organism>
<accession>A0A4P2VX46</accession>
<dbReference type="RefSeq" id="WP_130611514.1">
    <property type="nucleotide sequence ID" value="NZ_AP019368.1"/>
</dbReference>
<keyword evidence="1" id="KW-0378">Hydrolase</keyword>
<dbReference type="OrthoDB" id="9781413at2"/>
<dbReference type="InterPro" id="IPR006379">
    <property type="entry name" value="HAD-SF_hydro_IIB"/>
</dbReference>
<proteinExistence type="predicted"/>
<dbReference type="InterPro" id="IPR036412">
    <property type="entry name" value="HAD-like_sf"/>
</dbReference>
<dbReference type="PANTHER" id="PTHR10000">
    <property type="entry name" value="PHOSPHOSERINE PHOSPHATASE"/>
    <property type="match status" value="1"/>
</dbReference>
<dbReference type="PROSITE" id="PS01229">
    <property type="entry name" value="COF_2"/>
    <property type="match status" value="1"/>
</dbReference>
<sequence>MSFGYKAIFVDLDGTLLNSKKEISQKNLDCLNAFIEQGIHVVIATGRTIKSVNKVTEKLNLNTPIITLNGSDIKKSRDGYSMSLTYLENKYRNLIFDRCKMILNGNAQYSIQNLLVDTSRGFYCLYPNAIDVDEFTSHYDSEVLELDLENPPDEQVISFLILLTPESNREAFLRDQDEYFMSRIQFCTFNGWPWIEVGASNANKGTAMTLVCEHLGIEPKDVIAFGDGQNDAEMLKSAGLGVAMGNADQYALQCAKAKTVSNDADGVAVFLERLYNVSK</sequence>
<dbReference type="EMBL" id="AP019368">
    <property type="protein sequence ID" value="BBH54205.1"/>
    <property type="molecule type" value="Genomic_DNA"/>
</dbReference>
<dbReference type="Proteomes" id="UP000291236">
    <property type="component" value="Chromosome"/>
</dbReference>
<dbReference type="GO" id="GO:0016791">
    <property type="term" value="F:phosphatase activity"/>
    <property type="evidence" value="ECO:0007669"/>
    <property type="project" value="TreeGrafter"/>
</dbReference>
<dbReference type="CDD" id="cd07516">
    <property type="entry name" value="HAD_Pase"/>
    <property type="match status" value="1"/>
</dbReference>
<dbReference type="KEGG" id="sbf:JCM31447_26650"/>
<dbReference type="Pfam" id="PF08282">
    <property type="entry name" value="Hydrolase_3"/>
    <property type="match status" value="1"/>
</dbReference>
<reference evidence="1 2" key="1">
    <citation type="submission" date="2018-12" db="EMBL/GenBank/DDBJ databases">
        <title>Rubrispira sanarue gen. nov., sp., nov., a member of the order Silvanigrellales, isolated from a brackish lake in Hamamatsu Japan.</title>
        <authorList>
            <person name="Maejima Y."/>
            <person name="Iino T."/>
            <person name="Muraguchi Y."/>
            <person name="Fukuda K."/>
            <person name="Nojiri H."/>
            <person name="Ohkuma M."/>
            <person name="Moriuchi R."/>
            <person name="Dohra H."/>
            <person name="Kimbara K."/>
            <person name="Shintani M."/>
        </authorList>
    </citation>
    <scope>NUCLEOTIDE SEQUENCE [LARGE SCALE GENOMIC DNA]</scope>
    <source>
        <strain evidence="1 2">RF1110005</strain>
    </source>
</reference>
<dbReference type="NCBIfam" id="TIGR00099">
    <property type="entry name" value="Cof-subfamily"/>
    <property type="match status" value="1"/>
</dbReference>
<evidence type="ECO:0000313" key="2">
    <source>
        <dbReference type="Proteomes" id="UP000291236"/>
    </source>
</evidence>
<evidence type="ECO:0000313" key="1">
    <source>
        <dbReference type="EMBL" id="BBH54205.1"/>
    </source>
</evidence>
<dbReference type="GO" id="GO:0000287">
    <property type="term" value="F:magnesium ion binding"/>
    <property type="evidence" value="ECO:0007669"/>
    <property type="project" value="TreeGrafter"/>
</dbReference>
<keyword evidence="2" id="KW-1185">Reference proteome</keyword>
<name>A0A4P2VX46_FLUSA</name>
<dbReference type="PANTHER" id="PTHR10000:SF8">
    <property type="entry name" value="HAD SUPERFAMILY HYDROLASE-LIKE, TYPE 3"/>
    <property type="match status" value="1"/>
</dbReference>
<dbReference type="SFLD" id="SFLDG01140">
    <property type="entry name" value="C2.B:_Phosphomannomutase_and_P"/>
    <property type="match status" value="1"/>
</dbReference>
<dbReference type="SUPFAM" id="SSF56784">
    <property type="entry name" value="HAD-like"/>
    <property type="match status" value="1"/>
</dbReference>
<dbReference type="NCBIfam" id="TIGR01484">
    <property type="entry name" value="HAD-SF-IIB"/>
    <property type="match status" value="1"/>
</dbReference>
<gene>
    <name evidence="1" type="ORF">JCM31447_26650</name>
</gene>
<dbReference type="Gene3D" id="3.40.50.1000">
    <property type="entry name" value="HAD superfamily/HAD-like"/>
    <property type="match status" value="1"/>
</dbReference>
<dbReference type="PROSITE" id="PS01228">
    <property type="entry name" value="COF_1"/>
    <property type="match status" value="1"/>
</dbReference>
<dbReference type="InterPro" id="IPR000150">
    <property type="entry name" value="Cof"/>
</dbReference>